<evidence type="ECO:0000256" key="7">
    <source>
        <dbReference type="ARBA" id="ARBA00022723"/>
    </source>
</evidence>
<dbReference type="PROSITE" id="PS51698">
    <property type="entry name" value="U_BOX"/>
    <property type="match status" value="1"/>
</dbReference>
<dbReference type="GO" id="GO:0000151">
    <property type="term" value="C:ubiquitin ligase complex"/>
    <property type="evidence" value="ECO:0007669"/>
    <property type="project" value="InterPro"/>
</dbReference>
<dbReference type="Proteomes" id="UP000054928">
    <property type="component" value="Unassembled WGS sequence"/>
</dbReference>
<dbReference type="InterPro" id="IPR013083">
    <property type="entry name" value="Znf_RING/FYVE/PHD"/>
</dbReference>
<dbReference type="GO" id="GO:0008270">
    <property type="term" value="F:zinc ion binding"/>
    <property type="evidence" value="ECO:0007669"/>
    <property type="project" value="UniProtKB-KW"/>
</dbReference>
<dbReference type="GO" id="GO:0005634">
    <property type="term" value="C:nucleus"/>
    <property type="evidence" value="ECO:0007669"/>
    <property type="project" value="UniProtKB-SubCell"/>
</dbReference>
<keyword evidence="5" id="KW-0963">Cytoplasm</keyword>
<reference evidence="16" key="1">
    <citation type="submission" date="2014-09" db="EMBL/GenBank/DDBJ databases">
        <authorList>
            <person name="Sharma Rahul"/>
            <person name="Thines Marco"/>
        </authorList>
    </citation>
    <scope>NUCLEOTIDE SEQUENCE [LARGE SCALE GENOMIC DNA]</scope>
</reference>
<dbReference type="Pfam" id="PF10408">
    <property type="entry name" value="Ufd2P_core"/>
    <property type="match status" value="1"/>
</dbReference>
<evidence type="ECO:0000256" key="8">
    <source>
        <dbReference type="ARBA" id="ARBA00022771"/>
    </source>
</evidence>
<evidence type="ECO:0000256" key="3">
    <source>
        <dbReference type="ARBA" id="ARBA00004906"/>
    </source>
</evidence>
<dbReference type="PANTHER" id="PTHR13931">
    <property type="entry name" value="UBIQUITINATION FACTOR E4"/>
    <property type="match status" value="1"/>
</dbReference>
<feature type="domain" description="U-box" evidence="14">
    <location>
        <begin position="1508"/>
        <end position="1588"/>
    </location>
</feature>
<dbReference type="GO" id="GO:0036503">
    <property type="term" value="P:ERAD pathway"/>
    <property type="evidence" value="ECO:0007669"/>
    <property type="project" value="InterPro"/>
</dbReference>
<keyword evidence="6" id="KW-0808">Transferase</keyword>
<proteinExistence type="inferred from homology"/>
<dbReference type="EMBL" id="CCYD01000207">
    <property type="protein sequence ID" value="CEG36532.1"/>
    <property type="molecule type" value="Genomic_DNA"/>
</dbReference>
<keyword evidence="7" id="KW-0479">Metal-binding</keyword>
<evidence type="ECO:0000259" key="14">
    <source>
        <dbReference type="PROSITE" id="PS51698"/>
    </source>
</evidence>
<dbReference type="InterPro" id="IPR003613">
    <property type="entry name" value="Ubox_domain"/>
</dbReference>
<comment type="similarity">
    <text evidence="4">Belongs to the ubiquitin conjugation factor E4 family.</text>
</comment>
<feature type="domain" description="ZZ-type" evidence="13">
    <location>
        <begin position="628"/>
        <end position="698"/>
    </location>
</feature>
<evidence type="ECO:0000256" key="12">
    <source>
        <dbReference type="PROSITE-ProRule" id="PRU00228"/>
    </source>
</evidence>
<evidence type="ECO:0000313" key="15">
    <source>
        <dbReference type="EMBL" id="CEG36532.1"/>
    </source>
</evidence>
<dbReference type="GeneID" id="36398135"/>
<dbReference type="InterPro" id="IPR043145">
    <property type="entry name" value="Znf_ZZ_sf"/>
</dbReference>
<evidence type="ECO:0000256" key="6">
    <source>
        <dbReference type="ARBA" id="ARBA00022679"/>
    </source>
</evidence>
<dbReference type="GO" id="GO:0000209">
    <property type="term" value="P:protein polyubiquitination"/>
    <property type="evidence" value="ECO:0007669"/>
    <property type="project" value="TreeGrafter"/>
</dbReference>
<accession>A0A0P1A884</accession>
<dbReference type="Pfam" id="PF04564">
    <property type="entry name" value="U-box"/>
    <property type="match status" value="1"/>
</dbReference>
<keyword evidence="10" id="KW-0862">Zinc</keyword>
<comment type="pathway">
    <text evidence="3">Protein modification; protein ubiquitination.</text>
</comment>
<keyword evidence="11" id="KW-0539">Nucleus</keyword>
<dbReference type="OMA" id="CFTRIPN"/>
<protein>
    <submittedName>
        <fullName evidence="15">Ubiquitin conjugation factor e4</fullName>
    </submittedName>
</protein>
<dbReference type="UniPathway" id="UPA00143"/>
<sequence length="1628" mass="185199">MFACARSAIDDAKTLSRALDATSSTSQHPLVNLLPSVVPFCRSQDASMYLELLNTLTRLVAQLLDVHVLSPSIQFSAGETVAADALEWWKEVQRKTFVLVKRHKATTATQSGLEKSTNNTLWPLSSRSQSINELQANRSIVRTFESFAELPMDDLAADCCVQALSLIVQALERTNRFKQGECKTSRKQDKTHLDAFNSVVDAVAFATAKLLQLWASISQELITRSQANSRKLMAVELVNGWLQPRKIGTRHMLHEHTLIPSVPIRAFFGTKQWSCSACERLSPVVMGDGTCPPCVYRCAACNFSLCRECFTRIPNVVHIQSSSRMLELTTLNSDHFFACVSRLESQFRPLVVCQLAQELRRRVDELYPVNFHGFAAILQLFHQLIASDRGAGVAVVQTPRVTITGQSDAAWFPLFMRSWTMALGTLLGSFLRASTMLDDCDELDTAVRRNRSSDDGFRVQWTSGYAEYRTTLQVLMQTLVADEQHPFVVDATLCWLALALLTADPRRRLIYDTQERLDGFFVNVTTMLLTPTLEILSKAQDDSKCIDATYHQSVEPVRVFAGKDFPDVQLHYTPNREDEKTTQEMLEIKKQDDLCIANYHKRRRRENRENHEKNAHDSSTYYPGLSCHEGVVCDHCELPNFQGIRYKCAFCRDMDLCSHCFERFCVHQALPDSASESDIKPIQHNPGHIFIRIESPIPVFALKHFQPLSIDLLTNTKKTSESSNVLEKEIESLDVLDLQCGDCGVLVATGQEDEVVYKCANCFSTRVVCATCLALEEAQSQGNPNEMHAPGHVYFVMTALWRRHLSSSWDSTITKLCFRRLLHPPALISRRRFPRDTELFYLTLKYLHYGPLALLSRWLSMRRELQELEAFCACDEERYEYEREQERRTIHHVQNKSPSFKPSVHYKASKARLEDIRVKCVKIELHLLADANIVEWLLFYAKTCRWLLTFASAGSGTETVSHNPFDEPLLHFSAVFGAFPEHFFFDLCNVVYLLGLERLSYRNFVREAKKLGRLGDEVTEIIEPLAVMLTQIVVSPKMTKNPHLRIEALRSLSTLLTFVSKGQQMHQREGHQLMEALFKRHNLLSKWLVAGLLQFHFEMDRYNVSNNGLAFSSAASSGDHILWGFLPTRLSVTLLLRFLWQLPSPRQSLLHMLSKSENWHTLLSADIRLEINIEQQLTSLVCGLWSDIAKLFDEANSKITTLRQIHDLLQDSVDGSVVVLPFRRDMLDGYIAINAKQLRLTMRFLVEALELTSWFASIVNQESTERSFSALISAMRHVLLQSLVVEQAARTLSFLISSLFTVYKQDEWNFSRPLLDDGKQILAHLIVLVVRYTGYNTHPSCGCSPSSFWKLAQLSGNLMTKRIGDLDAHVRWGMNTLCTRIESEKHLSLTNWDDENGVLDSETEMNEDEALAVLEKEAAVTSVSSKMETKRVGRRFIAMLAKDGRFNSRQFVASCQFLRSNRQRDGNEEEGERFVFLDNAWVQQFVGVMHEADEMIHVHEAMEACLGDIPDQYLDPLLSTLMTDPVRLPSGNIVDRAVIARHLLASSQQGGNMGRDPFTREPLTMTMVKPCDTLRAEIQLYLRTKMRHFRKVSNEDVMATWGLGWDILFQSDTEMEVGLGDLVDRGNA</sequence>
<dbReference type="GO" id="GO:0005737">
    <property type="term" value="C:cytoplasm"/>
    <property type="evidence" value="ECO:0007669"/>
    <property type="project" value="UniProtKB-SubCell"/>
</dbReference>
<dbReference type="PROSITE" id="PS50135">
    <property type="entry name" value="ZF_ZZ_2"/>
    <property type="match status" value="1"/>
</dbReference>
<name>A0A0P1A884_PLAHL</name>
<keyword evidence="9" id="KW-0833">Ubl conjugation pathway</keyword>
<dbReference type="RefSeq" id="XP_024572901.1">
    <property type="nucleotide sequence ID" value="XM_024721756.1"/>
</dbReference>
<dbReference type="SMART" id="SM00504">
    <property type="entry name" value="Ubox"/>
    <property type="match status" value="1"/>
</dbReference>
<dbReference type="InterPro" id="IPR019474">
    <property type="entry name" value="Ub_conjug_fac_E4_core"/>
</dbReference>
<dbReference type="OrthoDB" id="661148at2759"/>
<dbReference type="GO" id="GO:0006511">
    <property type="term" value="P:ubiquitin-dependent protein catabolic process"/>
    <property type="evidence" value="ECO:0007669"/>
    <property type="project" value="InterPro"/>
</dbReference>
<keyword evidence="16" id="KW-1185">Reference proteome</keyword>
<evidence type="ECO:0000256" key="1">
    <source>
        <dbReference type="ARBA" id="ARBA00004123"/>
    </source>
</evidence>
<dbReference type="Gene3D" id="3.30.60.90">
    <property type="match status" value="1"/>
</dbReference>
<organism evidence="15 16">
    <name type="scientific">Plasmopara halstedii</name>
    <name type="common">Downy mildew of sunflower</name>
    <dbReference type="NCBI Taxonomy" id="4781"/>
    <lineage>
        <taxon>Eukaryota</taxon>
        <taxon>Sar</taxon>
        <taxon>Stramenopiles</taxon>
        <taxon>Oomycota</taxon>
        <taxon>Peronosporomycetes</taxon>
        <taxon>Peronosporales</taxon>
        <taxon>Peronosporaceae</taxon>
        <taxon>Plasmopara</taxon>
    </lineage>
</organism>
<evidence type="ECO:0000256" key="2">
    <source>
        <dbReference type="ARBA" id="ARBA00004496"/>
    </source>
</evidence>
<dbReference type="InterPro" id="IPR000433">
    <property type="entry name" value="Znf_ZZ"/>
</dbReference>
<dbReference type="PANTHER" id="PTHR13931:SF2">
    <property type="entry name" value="UBIQUITIN CONJUGATION FACTOR E4 B"/>
    <property type="match status" value="1"/>
</dbReference>
<dbReference type="InterPro" id="IPR045132">
    <property type="entry name" value="UBE4"/>
</dbReference>
<keyword evidence="8 12" id="KW-0863">Zinc-finger</keyword>
<evidence type="ECO:0000256" key="5">
    <source>
        <dbReference type="ARBA" id="ARBA00022490"/>
    </source>
</evidence>
<dbReference type="GO" id="GO:0034450">
    <property type="term" value="F:ubiquitin-ubiquitin ligase activity"/>
    <property type="evidence" value="ECO:0007669"/>
    <property type="project" value="InterPro"/>
</dbReference>
<evidence type="ECO:0000256" key="4">
    <source>
        <dbReference type="ARBA" id="ARBA00007434"/>
    </source>
</evidence>
<dbReference type="SMART" id="SM00291">
    <property type="entry name" value="ZnF_ZZ"/>
    <property type="match status" value="1"/>
</dbReference>
<dbReference type="Pfam" id="PF00569">
    <property type="entry name" value="ZZ"/>
    <property type="match status" value="1"/>
</dbReference>
<dbReference type="FunFam" id="3.30.40.10:FF:000518">
    <property type="entry name" value="Ubiquitin conjugation factor E4 A"/>
    <property type="match status" value="1"/>
</dbReference>
<evidence type="ECO:0000313" key="16">
    <source>
        <dbReference type="Proteomes" id="UP000054928"/>
    </source>
</evidence>
<evidence type="ECO:0000256" key="10">
    <source>
        <dbReference type="ARBA" id="ARBA00022833"/>
    </source>
</evidence>
<evidence type="ECO:0000259" key="13">
    <source>
        <dbReference type="PROSITE" id="PS50135"/>
    </source>
</evidence>
<dbReference type="STRING" id="4781.A0A0P1A884"/>
<evidence type="ECO:0000256" key="11">
    <source>
        <dbReference type="ARBA" id="ARBA00023242"/>
    </source>
</evidence>
<comment type="subcellular location">
    <subcellularLocation>
        <location evidence="2">Cytoplasm</location>
    </subcellularLocation>
    <subcellularLocation>
        <location evidence="1">Nucleus</location>
    </subcellularLocation>
</comment>
<evidence type="ECO:0000256" key="9">
    <source>
        <dbReference type="ARBA" id="ARBA00022786"/>
    </source>
</evidence>
<dbReference type="Gene3D" id="3.30.40.10">
    <property type="entry name" value="Zinc/RING finger domain, C3HC4 (zinc finger)"/>
    <property type="match status" value="1"/>
</dbReference>
<dbReference type="SUPFAM" id="SSF57850">
    <property type="entry name" value="RING/U-box"/>
    <property type="match status" value="2"/>
</dbReference>